<keyword evidence="1" id="KW-0812">Transmembrane</keyword>
<dbReference type="RefSeq" id="WP_084429269.1">
    <property type="nucleotide sequence ID" value="NZ_FWXV01000004.1"/>
</dbReference>
<sequence>MGRHDIEQRNRRKLILMLVIVLVGALVAGVAWFTVDRLRDPAQAKCANPTVLNVVAAPDIAPVVDQVARGLNPDDANTCYRVEIVVNDSATTADQLAAPKPANLPSVWIPDSSVWLRRAKEKGAAQVPDSGSSIASSPVVMALAEQAARSRNWPEKQLNWADVIGAGGADLNVGMVDPSVDAVGVSALIAVRQVTALSSDPAANNVAVLRKLSPNAASGSSELFAKTGTTSGGTPITAFPTSERALLDNNAKRKDEQLVAVYPEPASPSLDYPYAVLPAPDDVAVAAAKFRTAMLSQTVGDALAANGLRFPDGRVAGTPPTDNRTIVRQLRPVPAPGTAQLDQVLNTWAGISKASRIQAVLDVSGSMNGVIPGSGKTRMQVTLEASEGGIRLMNPRTKLGIWVFSAELDGEKDYKEVLPVLPLNESLPQGALDKLRAIKATPTGRTGLYDTALAAYTSARQNWEPGRLNLVLILTDGKNDDDGRGATREALLAELGKMQDPNRPLPIVFIGFGPDVDVAELNAISKATGGQAFNTADPTKINEIFFAALSRFISGKP</sequence>
<dbReference type="SUPFAM" id="SSF53300">
    <property type="entry name" value="vWA-like"/>
    <property type="match status" value="1"/>
</dbReference>
<accession>A0A1Y5XU85</accession>
<dbReference type="PROSITE" id="PS50234">
    <property type="entry name" value="VWFA"/>
    <property type="match status" value="1"/>
</dbReference>
<dbReference type="SMART" id="SM00327">
    <property type="entry name" value="VWA"/>
    <property type="match status" value="1"/>
</dbReference>
<dbReference type="EMBL" id="FWXV01000004">
    <property type="protein sequence ID" value="SMD13558.1"/>
    <property type="molecule type" value="Genomic_DNA"/>
</dbReference>
<name>A0A1Y5XU85_KIBAR</name>
<dbReference type="OrthoDB" id="5621159at2"/>
<dbReference type="InterPro" id="IPR002035">
    <property type="entry name" value="VWF_A"/>
</dbReference>
<dbReference type="Pfam" id="PF00092">
    <property type="entry name" value="VWA"/>
    <property type="match status" value="1"/>
</dbReference>
<evidence type="ECO:0000313" key="4">
    <source>
        <dbReference type="Proteomes" id="UP000192674"/>
    </source>
</evidence>
<dbReference type="AlphaFoldDB" id="A0A1Y5XU85"/>
<keyword evidence="1" id="KW-0472">Membrane</keyword>
<dbReference type="Pfam" id="PF13531">
    <property type="entry name" value="SBP_bac_11"/>
    <property type="match status" value="1"/>
</dbReference>
<keyword evidence="4" id="KW-1185">Reference proteome</keyword>
<evidence type="ECO:0000313" key="3">
    <source>
        <dbReference type="EMBL" id="SMD13558.1"/>
    </source>
</evidence>
<dbReference type="InterPro" id="IPR036465">
    <property type="entry name" value="vWFA_dom_sf"/>
</dbReference>
<reference evidence="3 4" key="1">
    <citation type="submission" date="2017-04" db="EMBL/GenBank/DDBJ databases">
        <authorList>
            <person name="Afonso C.L."/>
            <person name="Miller P.J."/>
            <person name="Scott M.A."/>
            <person name="Spackman E."/>
            <person name="Goraichik I."/>
            <person name="Dimitrov K.M."/>
            <person name="Suarez D.L."/>
            <person name="Swayne D.E."/>
        </authorList>
    </citation>
    <scope>NUCLEOTIDE SEQUENCE [LARGE SCALE GENOMIC DNA]</scope>
    <source>
        <strain evidence="3 4">DSM 43828</strain>
    </source>
</reference>
<feature type="domain" description="VWFA" evidence="2">
    <location>
        <begin position="356"/>
        <end position="549"/>
    </location>
</feature>
<gene>
    <name evidence="3" type="ORF">SAMN05661093_04881</name>
</gene>
<organism evidence="3 4">
    <name type="scientific">Kibdelosporangium aridum</name>
    <dbReference type="NCBI Taxonomy" id="2030"/>
    <lineage>
        <taxon>Bacteria</taxon>
        <taxon>Bacillati</taxon>
        <taxon>Actinomycetota</taxon>
        <taxon>Actinomycetes</taxon>
        <taxon>Pseudonocardiales</taxon>
        <taxon>Pseudonocardiaceae</taxon>
        <taxon>Kibdelosporangium</taxon>
    </lineage>
</organism>
<feature type="transmembrane region" description="Helical" evidence="1">
    <location>
        <begin position="14"/>
        <end position="35"/>
    </location>
</feature>
<dbReference type="Gene3D" id="3.40.50.410">
    <property type="entry name" value="von Willebrand factor, type A domain"/>
    <property type="match status" value="1"/>
</dbReference>
<dbReference type="Proteomes" id="UP000192674">
    <property type="component" value="Unassembled WGS sequence"/>
</dbReference>
<keyword evidence="1" id="KW-1133">Transmembrane helix</keyword>
<evidence type="ECO:0000256" key="1">
    <source>
        <dbReference type="SAM" id="Phobius"/>
    </source>
</evidence>
<evidence type="ECO:0000259" key="2">
    <source>
        <dbReference type="PROSITE" id="PS50234"/>
    </source>
</evidence>
<protein>
    <submittedName>
        <fullName evidence="3">von Willebrand factor type A domain-containing protein</fullName>
    </submittedName>
</protein>
<proteinExistence type="predicted"/>
<dbReference type="SUPFAM" id="SSF53850">
    <property type="entry name" value="Periplasmic binding protein-like II"/>
    <property type="match status" value="1"/>
</dbReference>